<dbReference type="AlphaFoldDB" id="A0A1A9QCL7"/>
<dbReference type="PANTHER" id="PTHR43833">
    <property type="entry name" value="POTASSIUM CHANNEL PROTEIN 2-RELATED-RELATED"/>
    <property type="match status" value="1"/>
</dbReference>
<dbReference type="InterPro" id="IPR050721">
    <property type="entry name" value="Trk_Ktr_HKT_K-transport"/>
</dbReference>
<dbReference type="InterPro" id="IPR003148">
    <property type="entry name" value="RCK_N"/>
</dbReference>
<dbReference type="GO" id="GO:0008324">
    <property type="term" value="F:monoatomic cation transmembrane transporter activity"/>
    <property type="evidence" value="ECO:0007669"/>
    <property type="project" value="InterPro"/>
</dbReference>
<proteinExistence type="predicted"/>
<dbReference type="STRING" id="432608.A6V39_02685"/>
<reference evidence="4" key="1">
    <citation type="submission" date="2016-04" db="EMBL/GenBank/DDBJ databases">
        <authorList>
            <person name="Quiroz-Castaneda R.E."/>
            <person name="Martinez-Ocampo F."/>
        </authorList>
    </citation>
    <scope>NUCLEOTIDE SEQUENCE [LARGE SCALE GENOMIC DNA]</scope>
    <source>
        <strain evidence="4">INIFAP01</strain>
    </source>
</reference>
<dbReference type="GO" id="GO:0006813">
    <property type="term" value="P:potassium ion transport"/>
    <property type="evidence" value="ECO:0007669"/>
    <property type="project" value="InterPro"/>
</dbReference>
<evidence type="ECO:0000313" key="4">
    <source>
        <dbReference type="Proteomes" id="UP000077623"/>
    </source>
</evidence>
<dbReference type="InterPro" id="IPR036291">
    <property type="entry name" value="NAD(P)-bd_dom_sf"/>
</dbReference>
<dbReference type="PANTHER" id="PTHR43833:SF7">
    <property type="entry name" value="KTR SYSTEM POTASSIUM UPTAKE PROTEIN C"/>
    <property type="match status" value="1"/>
</dbReference>
<sequence>MNSPKTEKAYKEYCLIGLNKFNYEIGLVLVSEGHKVTVLDSDPKVINEHGPEFSYAIVCDCTNIKELEDVGVQFFDYVILGITNMETSVIAAANLKKLKVNNILCKAKTETHRRILNMLGISITFIPEEEIALKIAYKAMYDLNVELFSFDKEIKDTLLIRLPVLNRTLWTRKVSEISFLRTISVTLISIKKKNGHVIIPVRGEHIIDVGDIVYLICKKDNIKAVKEFFRSQD</sequence>
<evidence type="ECO:0000259" key="1">
    <source>
        <dbReference type="PROSITE" id="PS51201"/>
    </source>
</evidence>
<dbReference type="SUPFAM" id="SSF116726">
    <property type="entry name" value="TrkA C-terminal domain-like"/>
    <property type="match status" value="1"/>
</dbReference>
<dbReference type="InterPro" id="IPR036721">
    <property type="entry name" value="RCK_C_sf"/>
</dbReference>
<dbReference type="Proteomes" id="UP000077623">
    <property type="component" value="Unassembled WGS sequence"/>
</dbReference>
<dbReference type="PROSITE" id="PS51201">
    <property type="entry name" value="RCK_N"/>
    <property type="match status" value="1"/>
</dbReference>
<keyword evidence="4" id="KW-1185">Reference proteome</keyword>
<dbReference type="EMBL" id="LWUJ01000011">
    <property type="protein sequence ID" value="OAL10322.1"/>
    <property type="molecule type" value="Genomic_DNA"/>
</dbReference>
<dbReference type="RefSeq" id="WP_187150164.1">
    <property type="nucleotide sequence ID" value="NZ_LWUJ01000011.1"/>
</dbReference>
<dbReference type="SUPFAM" id="SSF51735">
    <property type="entry name" value="NAD(P)-binding Rossmann-fold domains"/>
    <property type="match status" value="1"/>
</dbReference>
<evidence type="ECO:0000259" key="2">
    <source>
        <dbReference type="PROSITE" id="PS51202"/>
    </source>
</evidence>
<dbReference type="Pfam" id="PF02080">
    <property type="entry name" value="TrkA_C"/>
    <property type="match status" value="1"/>
</dbReference>
<gene>
    <name evidence="3" type="ORF">A6V39_02685</name>
</gene>
<protein>
    <submittedName>
        <fullName evidence="3">Potassium transporter TrkA</fullName>
    </submittedName>
</protein>
<comment type="caution">
    <text evidence="3">The sequence shown here is derived from an EMBL/GenBank/DDBJ whole genome shotgun (WGS) entry which is preliminary data.</text>
</comment>
<evidence type="ECO:0000313" key="3">
    <source>
        <dbReference type="EMBL" id="OAL10322.1"/>
    </source>
</evidence>
<dbReference type="InterPro" id="IPR006037">
    <property type="entry name" value="RCK_C"/>
</dbReference>
<dbReference type="PROSITE" id="PS51202">
    <property type="entry name" value="RCK_C"/>
    <property type="match status" value="1"/>
</dbReference>
<organism evidence="3 4">
    <name type="scientific">Candidatus Mycoplasma haematobovis</name>
    <dbReference type="NCBI Taxonomy" id="432608"/>
    <lineage>
        <taxon>Bacteria</taxon>
        <taxon>Bacillati</taxon>
        <taxon>Mycoplasmatota</taxon>
        <taxon>Mollicutes</taxon>
        <taxon>Mycoplasmataceae</taxon>
        <taxon>Mycoplasma</taxon>
    </lineage>
</organism>
<dbReference type="Gene3D" id="3.30.70.1450">
    <property type="entry name" value="Regulator of K+ conductance, C-terminal domain"/>
    <property type="match status" value="1"/>
</dbReference>
<accession>A0A1A9QCL7</accession>
<name>A0A1A9QCL7_9MOLU</name>
<dbReference type="Gene3D" id="3.40.50.720">
    <property type="entry name" value="NAD(P)-binding Rossmann-like Domain"/>
    <property type="match status" value="1"/>
</dbReference>
<feature type="domain" description="RCK N-terminal" evidence="1">
    <location>
        <begin position="10"/>
        <end position="127"/>
    </location>
</feature>
<dbReference type="Pfam" id="PF02254">
    <property type="entry name" value="TrkA_N"/>
    <property type="match status" value="1"/>
</dbReference>
<feature type="domain" description="RCK C-terminal" evidence="2">
    <location>
        <begin position="145"/>
        <end position="231"/>
    </location>
</feature>